<accession>A0A6P7MFS0</accession>
<dbReference type="PROSITE" id="PS00108">
    <property type="entry name" value="PROTEIN_KINASE_ST"/>
    <property type="match status" value="1"/>
</dbReference>
<keyword evidence="4 10" id="KW-0547">Nucleotide-binding</keyword>
<feature type="cross-link" description="Glycyl lysine isopeptide (Lys-Gly) (interchain with G-Cter in SUMO2)" evidence="11">
    <location>
        <position position="282"/>
    </location>
</feature>
<evidence type="ECO:0000256" key="13">
    <source>
        <dbReference type="RuleBase" id="RU000304"/>
    </source>
</evidence>
<evidence type="ECO:0000256" key="11">
    <source>
        <dbReference type="PIRSR" id="PIRSR630616-3"/>
    </source>
</evidence>
<organism evidence="16 17">
    <name type="scientific">Betta splendens</name>
    <name type="common">Siamese fighting fish</name>
    <dbReference type="NCBI Taxonomy" id="158456"/>
    <lineage>
        <taxon>Eukaryota</taxon>
        <taxon>Metazoa</taxon>
        <taxon>Chordata</taxon>
        <taxon>Craniata</taxon>
        <taxon>Vertebrata</taxon>
        <taxon>Euteleostomi</taxon>
        <taxon>Actinopterygii</taxon>
        <taxon>Neopterygii</taxon>
        <taxon>Teleostei</taxon>
        <taxon>Neoteleostei</taxon>
        <taxon>Acanthomorphata</taxon>
        <taxon>Anabantaria</taxon>
        <taxon>Anabantiformes</taxon>
        <taxon>Anabantoidei</taxon>
        <taxon>Osphronemidae</taxon>
        <taxon>Betta</taxon>
    </lineage>
</organism>
<dbReference type="KEGG" id="bspl:114855084"/>
<feature type="binding site" evidence="10">
    <location>
        <position position="298"/>
    </location>
    <ligand>
        <name>ATP</name>
        <dbReference type="ChEBI" id="CHEBI:30616"/>
    </ligand>
</feature>
<dbReference type="InParanoid" id="A0A6P7MFS0"/>
<keyword evidence="16" id="KW-1185">Reference proteome</keyword>
<dbReference type="Gene3D" id="1.10.510.10">
    <property type="entry name" value="Transferase(Phosphotransferase) domain 1"/>
    <property type="match status" value="1"/>
</dbReference>
<evidence type="ECO:0000256" key="10">
    <source>
        <dbReference type="PIRSR" id="PIRSR630616-2"/>
    </source>
</evidence>
<keyword evidence="6 10" id="KW-0067">ATP-binding</keyword>
<feature type="domain" description="Protein kinase" evidence="15">
    <location>
        <begin position="157"/>
        <end position="409"/>
    </location>
</feature>
<dbReference type="InterPro" id="IPR011009">
    <property type="entry name" value="Kinase-like_dom_sf"/>
</dbReference>
<dbReference type="FunFam" id="1.10.510.10:FF:000235">
    <property type="entry name" value="Serine/threonine-protein kinase ark1"/>
    <property type="match status" value="1"/>
</dbReference>
<dbReference type="InterPro" id="IPR030616">
    <property type="entry name" value="Aur-like"/>
</dbReference>
<evidence type="ECO:0000256" key="7">
    <source>
        <dbReference type="ARBA" id="ARBA00047899"/>
    </source>
</evidence>
<dbReference type="PROSITE" id="PS50011">
    <property type="entry name" value="PROTEIN_KINASE_DOM"/>
    <property type="match status" value="1"/>
</dbReference>
<dbReference type="SMART" id="SM00220">
    <property type="entry name" value="S_TKc"/>
    <property type="match status" value="1"/>
</dbReference>
<dbReference type="OrthoDB" id="377346at2759"/>
<evidence type="ECO:0000256" key="2">
    <source>
        <dbReference type="ARBA" id="ARBA00022527"/>
    </source>
</evidence>
<dbReference type="InterPro" id="IPR000719">
    <property type="entry name" value="Prot_kinase_dom"/>
</dbReference>
<feature type="compositionally biased region" description="Basic and acidic residues" evidence="14">
    <location>
        <begin position="1"/>
        <end position="18"/>
    </location>
</feature>
<protein>
    <recommendedName>
        <fullName evidence="1">non-specific serine/threonine protein kinase</fullName>
        <ecNumber evidence="1">2.7.11.1</ecNumber>
    </recommendedName>
</protein>
<evidence type="ECO:0000313" key="16">
    <source>
        <dbReference type="Proteomes" id="UP000515150"/>
    </source>
</evidence>
<comment type="similarity">
    <text evidence="13">Belongs to the protein kinase superfamily.</text>
</comment>
<dbReference type="InterPro" id="IPR017441">
    <property type="entry name" value="Protein_kinase_ATP_BS"/>
</dbReference>
<dbReference type="RefSeq" id="XP_029005706.1">
    <property type="nucleotide sequence ID" value="XM_029149873.3"/>
</dbReference>
<feature type="region of interest" description="Disordered" evidence="14">
    <location>
        <begin position="1"/>
        <end position="147"/>
    </location>
</feature>
<dbReference type="GO" id="GO:0004674">
    <property type="term" value="F:protein serine/threonine kinase activity"/>
    <property type="evidence" value="ECO:0007669"/>
    <property type="project" value="UniProtKB-KW"/>
</dbReference>
<evidence type="ECO:0000259" key="15">
    <source>
        <dbReference type="PROSITE" id="PS50011"/>
    </source>
</evidence>
<evidence type="ECO:0000313" key="17">
    <source>
        <dbReference type="RefSeq" id="XP_029005706.1"/>
    </source>
</evidence>
<dbReference type="CTD" id="6790"/>
<evidence type="ECO:0000256" key="6">
    <source>
        <dbReference type="ARBA" id="ARBA00022840"/>
    </source>
</evidence>
<feature type="active site" description="Proton acceptor" evidence="9">
    <location>
        <position position="280"/>
    </location>
</feature>
<comment type="catalytic activity">
    <reaction evidence="8">
        <text>L-seryl-[protein] + ATP = O-phospho-L-seryl-[protein] + ADP + H(+)</text>
        <dbReference type="Rhea" id="RHEA:17989"/>
        <dbReference type="Rhea" id="RHEA-COMP:9863"/>
        <dbReference type="Rhea" id="RHEA-COMP:11604"/>
        <dbReference type="ChEBI" id="CHEBI:15378"/>
        <dbReference type="ChEBI" id="CHEBI:29999"/>
        <dbReference type="ChEBI" id="CHEBI:30616"/>
        <dbReference type="ChEBI" id="CHEBI:83421"/>
        <dbReference type="ChEBI" id="CHEBI:456216"/>
        <dbReference type="EC" id="2.7.11.1"/>
    </reaction>
</comment>
<dbReference type="InterPro" id="IPR008271">
    <property type="entry name" value="Ser/Thr_kinase_AS"/>
</dbReference>
<name>A0A6P7MFS0_BETSP</name>
<keyword evidence="2 13" id="KW-0723">Serine/threonine-protein kinase</keyword>
<evidence type="ECO:0000256" key="3">
    <source>
        <dbReference type="ARBA" id="ARBA00022679"/>
    </source>
</evidence>
<evidence type="ECO:0000256" key="5">
    <source>
        <dbReference type="ARBA" id="ARBA00022777"/>
    </source>
</evidence>
<feature type="compositionally biased region" description="Polar residues" evidence="14">
    <location>
        <begin position="80"/>
        <end position="94"/>
    </location>
</feature>
<dbReference type="Pfam" id="PF00069">
    <property type="entry name" value="Pkinase"/>
    <property type="match status" value="1"/>
</dbReference>
<dbReference type="Proteomes" id="UP000515150">
    <property type="component" value="Chromosome 5"/>
</dbReference>
<feature type="compositionally biased region" description="Low complexity" evidence="14">
    <location>
        <begin position="95"/>
        <end position="110"/>
    </location>
</feature>
<dbReference type="GeneID" id="114855084"/>
<feature type="binding site" evidence="10">
    <location>
        <position position="167"/>
    </location>
    <ligand>
        <name>ATP</name>
        <dbReference type="ChEBI" id="CHEBI:30616"/>
    </ligand>
</feature>
<dbReference type="FunFam" id="3.30.200.20:FF:000042">
    <property type="entry name" value="Aurora kinase A"/>
    <property type="match status" value="1"/>
</dbReference>
<reference evidence="17" key="1">
    <citation type="submission" date="2025-08" db="UniProtKB">
        <authorList>
            <consortium name="RefSeq"/>
        </authorList>
    </citation>
    <scope>IDENTIFICATION</scope>
</reference>
<evidence type="ECO:0000256" key="4">
    <source>
        <dbReference type="ARBA" id="ARBA00022741"/>
    </source>
</evidence>
<dbReference type="Gene3D" id="3.30.200.20">
    <property type="entry name" value="Phosphorylase Kinase, domain 1"/>
    <property type="match status" value="1"/>
</dbReference>
<evidence type="ECO:0000256" key="12">
    <source>
        <dbReference type="PROSITE-ProRule" id="PRU10141"/>
    </source>
</evidence>
<dbReference type="EC" id="2.7.11.1" evidence="1"/>
<dbReference type="PROSITE" id="PS00107">
    <property type="entry name" value="PROTEIN_KINASE_ATP"/>
    <property type="match status" value="1"/>
</dbReference>
<proteinExistence type="inferred from homology"/>
<dbReference type="PANTHER" id="PTHR24350">
    <property type="entry name" value="SERINE/THREONINE-PROTEIN KINASE IAL-RELATED"/>
    <property type="match status" value="1"/>
</dbReference>
<feature type="compositionally biased region" description="Basic and acidic residues" evidence="14">
    <location>
        <begin position="128"/>
        <end position="142"/>
    </location>
</feature>
<evidence type="ECO:0000256" key="1">
    <source>
        <dbReference type="ARBA" id="ARBA00012513"/>
    </source>
</evidence>
<feature type="binding site" evidence="10">
    <location>
        <begin position="284"/>
        <end position="285"/>
    </location>
    <ligand>
        <name>ATP</name>
        <dbReference type="ChEBI" id="CHEBI:30616"/>
    </ligand>
</feature>
<gene>
    <name evidence="17" type="primary">aurka</name>
</gene>
<feature type="binding site" evidence="10">
    <location>
        <begin position="235"/>
        <end position="237"/>
    </location>
    <ligand>
        <name>ATP</name>
        <dbReference type="ChEBI" id="CHEBI:30616"/>
    </ligand>
</feature>
<keyword evidence="5 17" id="KW-0418">Kinase</keyword>
<dbReference type="SUPFAM" id="SSF56112">
    <property type="entry name" value="Protein kinase-like (PK-like)"/>
    <property type="match status" value="1"/>
</dbReference>
<dbReference type="GO" id="GO:0005524">
    <property type="term" value="F:ATP binding"/>
    <property type="evidence" value="ECO:0007669"/>
    <property type="project" value="UniProtKB-UniRule"/>
</dbReference>
<sequence length="431" mass="48525">MDPRLKQTKDIKAHRPEMKTTGYGPKRIPVSQHSQMTEKAVVTPTPHQRVLGLSNGPQRIQRPMSHQKPVTQVSVALKSTHPSDQNTNPASQNGNSAPQSKPSSQQNQPKTNVPKITQESAKPPPESAKLEKQEHKPTKNESAKASSSKQLWSLENFDIGRPLGKGKFGNVYLARERQSKFILALKVLFKKQLEKAGVEHQLRREVEIQSHLRHPNILRLFGYFHDSSRVYLILEFAPKGELYGELQRCGSFPEDRSATYVMELADALNYCHSKKVIHRDIKPENLLLGANGELKIADFGWSVHTPSSRRSTLCGTLDYLPPEMIEGKTHDEKVDLWSLGVLCFEFLVGKPPFEAKSHEETYRRISRVEYTYPAQTNISAGAKDLVARLLKHNPMHRLPIQGVLSHPWVVESSTKKPTTLNKSAAEQPLCS</sequence>
<evidence type="ECO:0000256" key="9">
    <source>
        <dbReference type="PIRSR" id="PIRSR630616-1"/>
    </source>
</evidence>
<dbReference type="AlphaFoldDB" id="A0A6P7MFS0"/>
<keyword evidence="3" id="KW-0808">Transferase</keyword>
<evidence type="ECO:0000256" key="8">
    <source>
        <dbReference type="ARBA" id="ARBA00048679"/>
    </source>
</evidence>
<evidence type="ECO:0000256" key="14">
    <source>
        <dbReference type="SAM" id="MobiDB-lite"/>
    </source>
</evidence>
<comment type="catalytic activity">
    <reaction evidence="7">
        <text>L-threonyl-[protein] + ATP = O-phospho-L-threonyl-[protein] + ADP + H(+)</text>
        <dbReference type="Rhea" id="RHEA:46608"/>
        <dbReference type="Rhea" id="RHEA-COMP:11060"/>
        <dbReference type="Rhea" id="RHEA-COMP:11605"/>
        <dbReference type="ChEBI" id="CHEBI:15378"/>
        <dbReference type="ChEBI" id="CHEBI:30013"/>
        <dbReference type="ChEBI" id="CHEBI:30616"/>
        <dbReference type="ChEBI" id="CHEBI:61977"/>
        <dbReference type="ChEBI" id="CHEBI:456216"/>
        <dbReference type="EC" id="2.7.11.1"/>
    </reaction>
</comment>
<feature type="binding site" evidence="10 12">
    <location>
        <position position="186"/>
    </location>
    <ligand>
        <name>ATP</name>
        <dbReference type="ChEBI" id="CHEBI:30616"/>
    </ligand>
</feature>